<accession>A0A517DVR2</accession>
<proteinExistence type="inferred from homology"/>
<reference evidence="3 4" key="1">
    <citation type="submission" date="2019-02" db="EMBL/GenBank/DDBJ databases">
        <title>Closed genome of Sporomusa termitida DSM 4440.</title>
        <authorList>
            <person name="Poehlein A."/>
            <person name="Daniel R."/>
        </authorList>
    </citation>
    <scope>NUCLEOTIDE SEQUENCE [LARGE SCALE GENOMIC DNA]</scope>
    <source>
        <strain evidence="3 4">DSM 4440</strain>
    </source>
</reference>
<keyword evidence="4" id="KW-1185">Reference proteome</keyword>
<dbReference type="GO" id="GO:0006777">
    <property type="term" value="P:Mo-molybdopterin cofactor biosynthetic process"/>
    <property type="evidence" value="ECO:0007669"/>
    <property type="project" value="UniProtKB-UniRule"/>
</dbReference>
<dbReference type="GO" id="GO:0046872">
    <property type="term" value="F:metal ion binding"/>
    <property type="evidence" value="ECO:0007669"/>
    <property type="project" value="UniProtKB-UniRule"/>
</dbReference>
<dbReference type="KEGG" id="sted:SPTER_28250"/>
<dbReference type="RefSeq" id="WP_246105628.1">
    <property type="nucleotide sequence ID" value="NZ_CP036259.1"/>
</dbReference>
<dbReference type="Pfam" id="PF00994">
    <property type="entry name" value="MoCF_biosynth"/>
    <property type="match status" value="1"/>
</dbReference>
<keyword evidence="1" id="KW-0808">Transferase</keyword>
<comment type="function">
    <text evidence="1">Catalyzes the insertion of molybdate into adenylated molybdopterin with the concomitant release of AMP.</text>
</comment>
<keyword evidence="1" id="KW-0460">Magnesium</keyword>
<dbReference type="EMBL" id="CP036259">
    <property type="protein sequence ID" value="QDR81442.1"/>
    <property type="molecule type" value="Genomic_DNA"/>
</dbReference>
<name>A0A517DVR2_9FIRM</name>
<dbReference type="PANTHER" id="PTHR10192:SF28">
    <property type="entry name" value="MOLYBDOPTERIN MOLYBDENUMTRANSFERASE"/>
    <property type="match status" value="1"/>
</dbReference>
<comment type="catalytic activity">
    <reaction evidence="1">
        <text>adenylyl-molybdopterin + molybdate = Mo-molybdopterin + AMP + H(+)</text>
        <dbReference type="Rhea" id="RHEA:35047"/>
        <dbReference type="ChEBI" id="CHEBI:15378"/>
        <dbReference type="ChEBI" id="CHEBI:36264"/>
        <dbReference type="ChEBI" id="CHEBI:62727"/>
        <dbReference type="ChEBI" id="CHEBI:71302"/>
        <dbReference type="ChEBI" id="CHEBI:456215"/>
    </reaction>
</comment>
<comment type="cofactor">
    <cofactor evidence="1">
        <name>Mg(2+)</name>
        <dbReference type="ChEBI" id="CHEBI:18420"/>
    </cofactor>
</comment>
<dbReference type="AlphaFoldDB" id="A0A517DVR2"/>
<comment type="pathway">
    <text evidence="1">Cofactor biosynthesis; molybdopterin biosynthesis.</text>
</comment>
<dbReference type="SUPFAM" id="SSF53218">
    <property type="entry name" value="Molybdenum cofactor biosynthesis proteins"/>
    <property type="match status" value="1"/>
</dbReference>
<comment type="similarity">
    <text evidence="1">Belongs to the MoeA family.</text>
</comment>
<dbReference type="PANTHER" id="PTHR10192">
    <property type="entry name" value="MOLYBDOPTERIN BIOSYNTHESIS PROTEIN"/>
    <property type="match status" value="1"/>
</dbReference>
<evidence type="ECO:0000256" key="1">
    <source>
        <dbReference type="RuleBase" id="RU365090"/>
    </source>
</evidence>
<evidence type="ECO:0000259" key="2">
    <source>
        <dbReference type="SMART" id="SM00852"/>
    </source>
</evidence>
<dbReference type="InterPro" id="IPR038987">
    <property type="entry name" value="MoeA-like"/>
</dbReference>
<gene>
    <name evidence="3" type="ORF">SPTER_28250</name>
</gene>
<keyword evidence="1" id="KW-0479">Metal-binding</keyword>
<keyword evidence="1" id="KW-0500">Molybdenum</keyword>
<dbReference type="Proteomes" id="UP000320776">
    <property type="component" value="Chromosome"/>
</dbReference>
<dbReference type="InterPro" id="IPR036425">
    <property type="entry name" value="MoaB/Mog-like_dom_sf"/>
</dbReference>
<sequence length="337" mass="36540">MRVEDSVGCILCHDITKIVPGEFKGRAFKKGHIVTAQDIPELLQLGKEHIFVWECKEGFVHENEAGLRIAQTISGEGIIFSEPSEGKVSMTAEYDGICMIDEQVLLQINSVEEIAVATRNNHRPVKKGNKIAGVRVVPLVIEERKLDIVATIAKGQAVISIQPFHPFRVGIITTGSEIYHGRIEDRFTPVVREKVERYDCKVIQHITVPDKAELIANAVETLIAGGVELILTTGGMSVDPDDVTPCGVKKAGAEIVTYGAPVLPGTMLLVAYLGTVPVLGLPGCVMYHHTTIFDLILPLVLTKQVITRAHIIKLGKGGLCLECDVCQYPACSFGTGA</sequence>
<dbReference type="EC" id="2.10.1.1" evidence="1"/>
<feature type="domain" description="MoaB/Mog" evidence="2">
    <location>
        <begin position="170"/>
        <end position="302"/>
    </location>
</feature>
<evidence type="ECO:0000313" key="4">
    <source>
        <dbReference type="Proteomes" id="UP000320776"/>
    </source>
</evidence>
<dbReference type="CDD" id="cd03522">
    <property type="entry name" value="MoeA_like"/>
    <property type="match status" value="1"/>
</dbReference>
<organism evidence="3 4">
    <name type="scientific">Sporomusa termitida</name>
    <dbReference type="NCBI Taxonomy" id="2377"/>
    <lineage>
        <taxon>Bacteria</taxon>
        <taxon>Bacillati</taxon>
        <taxon>Bacillota</taxon>
        <taxon>Negativicutes</taxon>
        <taxon>Selenomonadales</taxon>
        <taxon>Sporomusaceae</taxon>
        <taxon>Sporomusa</taxon>
    </lineage>
</organism>
<dbReference type="Gene3D" id="3.40.980.10">
    <property type="entry name" value="MoaB/Mog-like domain"/>
    <property type="match status" value="1"/>
</dbReference>
<dbReference type="GO" id="GO:0005829">
    <property type="term" value="C:cytosol"/>
    <property type="evidence" value="ECO:0007669"/>
    <property type="project" value="TreeGrafter"/>
</dbReference>
<dbReference type="UniPathway" id="UPA00344"/>
<evidence type="ECO:0000313" key="3">
    <source>
        <dbReference type="EMBL" id="QDR81442.1"/>
    </source>
</evidence>
<dbReference type="GO" id="GO:0061599">
    <property type="term" value="F:molybdopterin molybdotransferase activity"/>
    <property type="evidence" value="ECO:0007669"/>
    <property type="project" value="UniProtKB-UniRule"/>
</dbReference>
<keyword evidence="1" id="KW-0501">Molybdenum cofactor biosynthesis</keyword>
<dbReference type="SMART" id="SM00852">
    <property type="entry name" value="MoCF_biosynth"/>
    <property type="match status" value="1"/>
</dbReference>
<dbReference type="InterPro" id="IPR001453">
    <property type="entry name" value="MoaB/Mog_dom"/>
</dbReference>
<protein>
    <recommendedName>
        <fullName evidence="1">Molybdopterin molybdenumtransferase</fullName>
        <ecNumber evidence="1">2.10.1.1</ecNumber>
    </recommendedName>
</protein>